<dbReference type="AlphaFoldDB" id="A0A6J4LZ34"/>
<dbReference type="InterPro" id="IPR046112">
    <property type="entry name" value="DUF6049"/>
</dbReference>
<keyword evidence="2" id="KW-0472">Membrane</keyword>
<accession>A0A6J4LZ34</accession>
<evidence type="ECO:0000256" key="2">
    <source>
        <dbReference type="SAM" id="Phobius"/>
    </source>
</evidence>
<evidence type="ECO:0000256" key="1">
    <source>
        <dbReference type="SAM" id="MobiDB-lite"/>
    </source>
</evidence>
<dbReference type="Pfam" id="PF19516">
    <property type="entry name" value="DUF6049"/>
    <property type="match status" value="2"/>
</dbReference>
<feature type="region of interest" description="Disordered" evidence="1">
    <location>
        <begin position="276"/>
        <end position="301"/>
    </location>
</feature>
<gene>
    <name evidence="3" type="ORF">AVDCRST_MAG36-1627</name>
</gene>
<name>A0A6J4LZ34_9ACTN</name>
<feature type="transmembrane region" description="Helical" evidence="2">
    <location>
        <begin position="689"/>
        <end position="711"/>
    </location>
</feature>
<keyword evidence="2" id="KW-0812">Transmembrane</keyword>
<protein>
    <submittedName>
        <fullName evidence="3">Uncharacterized protein</fullName>
    </submittedName>
</protein>
<proteinExistence type="predicted"/>
<evidence type="ECO:0000313" key="3">
    <source>
        <dbReference type="EMBL" id="CAA9345675.1"/>
    </source>
</evidence>
<reference evidence="3" key="1">
    <citation type="submission" date="2020-02" db="EMBL/GenBank/DDBJ databases">
        <authorList>
            <person name="Meier V. D."/>
        </authorList>
    </citation>
    <scope>NUCLEOTIDE SEQUENCE</scope>
    <source>
        <strain evidence="3">AVDCRST_MAG36</strain>
    </source>
</reference>
<sequence>MRRSPRPRAGAASLALGAAGLLLLAGVAVPPAAPVAPVASPSTAAVPTVGDPLRVVLHRLQPAVLPEDRRAEVTVAGTVRNTSEEVWSDLNAYLLSSPGPITSAVELAAAVASDADTEIGDRIVEPGLFDDLPDLDPGEAARFRLSVPRRALELSGEPGVYWLGVHVLGTSADAGRDVVADGRARTFLPLVPEDTEGTELAVAAQVRARVVRDSDGRLAFPDPLARRLDREGRLHRLLALSRTAPGQALSWVVDPAVVEAVGSLADGNPAYDAEPVTLPRLAPAGPGSEAQPGGTGAARPGSGLAARRAVRWLTGFVEEAPRHEVLAVPYGDLDVAAAYSSAHAALTTYALDVSDRVLDGLGVDARPVVVPPPGFLPANALTALPPEVLAVLAPAAVPELPRPLVATATGTTALVAGTPETTRGPGPGAPRAALAVRQRLLADAALHALGADRGQPVVALLPAWWDPGPRWQAAHFFDGLTQPWLDLVDVAEVERDARPSTLRVPDGVVYPEDQATAELGEYVLQDTADLVTRGATYESVLIDAESVGDRLGRQALLTSSFWNRTRPRLAADRARGTSALVDSLLDGVVVRSPPFVTLSSEDGEFLVTLANQLQERVRVGLRASVSGSGLQLTTPEVVTLEPNERRSVRIGVRSSGIGIHRVELQPTTASGLPVGSAAALSVRSSSVGLVLWFIIAGGSVVLFGAIAVRVVRRVRRRSATHGPVLVDQDGRAAGQPESAA</sequence>
<organism evidence="3">
    <name type="scientific">uncultured Nocardioidaceae bacterium</name>
    <dbReference type="NCBI Taxonomy" id="253824"/>
    <lineage>
        <taxon>Bacteria</taxon>
        <taxon>Bacillati</taxon>
        <taxon>Actinomycetota</taxon>
        <taxon>Actinomycetes</taxon>
        <taxon>Propionibacteriales</taxon>
        <taxon>Nocardioidaceae</taxon>
        <taxon>environmental samples</taxon>
    </lineage>
</organism>
<keyword evidence="2" id="KW-1133">Transmembrane helix</keyword>
<dbReference type="EMBL" id="CADCUH010000106">
    <property type="protein sequence ID" value="CAA9345675.1"/>
    <property type="molecule type" value="Genomic_DNA"/>
</dbReference>